<dbReference type="GO" id="GO:0030245">
    <property type="term" value="P:cellulose catabolic process"/>
    <property type="evidence" value="ECO:0007669"/>
    <property type="project" value="UniProtKB-KW"/>
</dbReference>
<dbReference type="Gene3D" id="2.70.100.10">
    <property type="entry name" value="Glycoside hydrolase, family 7, domain"/>
    <property type="match status" value="1"/>
</dbReference>
<feature type="region of interest" description="Disordered" evidence="12">
    <location>
        <begin position="455"/>
        <end position="479"/>
    </location>
</feature>
<dbReference type="SUPFAM" id="SSF57180">
    <property type="entry name" value="Cellulose-binding domain"/>
    <property type="match status" value="1"/>
</dbReference>
<keyword evidence="4 11" id="KW-0378">Hydrolase</keyword>
<comment type="caution">
    <text evidence="14">The sequence shown here is derived from an EMBL/GenBank/DDBJ whole genome shotgun (WGS) entry which is preliminary data.</text>
</comment>
<dbReference type="InterPro" id="IPR013320">
    <property type="entry name" value="ConA-like_dom_sf"/>
</dbReference>
<evidence type="ECO:0000256" key="10">
    <source>
        <dbReference type="ARBA" id="ARBA00023326"/>
    </source>
</evidence>
<evidence type="ECO:0000313" key="14">
    <source>
        <dbReference type="EMBL" id="KAK7694008.1"/>
    </source>
</evidence>
<sequence>MYYIRCSFRSEKVRARELLDCKHSKSHRPFGHRFGITVFSTFEHSHHKMFRTAALISFAFLATVYGQQAGTQTAETHPTISVQECTAGGSCTTQSSAVTLDANWRWLHTTSGYTNCYTGNEWDASLCPDPTTCASNCALDGADYSGTYGITTSGNALTLKFVTGSNVGSRVYLLAPGSDTEYQMFKLKNQEFSFDVDMSQLPCGLNGAVYLVQMDADGGMSKFPTNKAGAKYGTGYCDSQCPHDIKFINGEANILGWNGTSANSGSGEYGTCCSEMDIWEANSQAAAYTPHVCNADGQTRCSGTDCGDGDERYDGICDKDGCDFNSWRMGDQTFLGPGLTVDTSSKFTIVTQFVTADNTTTGALSEIRRLYVQNGQVIQNSKVAIDGIDPVNSITDDFCSQQKEVFGDTNYYQTLGGIAKMGDALDAGMVLALSVWDDYAAQMLWLDSDYPTDADPSAPGVNRGPCPTSSGVPADVESQSGNAQVTYSNIKFGPIGSTFSTTSSGGSPPASPASTSVGSPAPTDGSGTVAQWGQCGGIGYSGPTACASGFTLPRSQRLLLSVLLSHCQMWQDLGD</sequence>
<evidence type="ECO:0000256" key="2">
    <source>
        <dbReference type="ARBA" id="ARBA00006044"/>
    </source>
</evidence>
<name>A0AAW0GUA4_9APHY</name>
<comment type="catalytic activity">
    <reaction evidence="1">
        <text>Hydrolysis of (1-&gt;4)-beta-D-glucosidic linkages in cellulose and cellotetraose, releasing cellobiose from the non-reducing ends of the chains.</text>
        <dbReference type="EC" id="3.2.1.91"/>
    </reaction>
</comment>
<evidence type="ECO:0000256" key="11">
    <source>
        <dbReference type="RuleBase" id="RU361164"/>
    </source>
</evidence>
<feature type="compositionally biased region" description="Polar residues" evidence="12">
    <location>
        <begin position="467"/>
        <end position="479"/>
    </location>
</feature>
<evidence type="ECO:0000259" key="13">
    <source>
        <dbReference type="PROSITE" id="PS51164"/>
    </source>
</evidence>
<dbReference type="Proteomes" id="UP001385951">
    <property type="component" value="Unassembled WGS sequence"/>
</dbReference>
<dbReference type="SUPFAM" id="SSF49899">
    <property type="entry name" value="Concanavalin A-like lectins/glucanases"/>
    <property type="match status" value="1"/>
</dbReference>
<dbReference type="FunFam" id="2.70.100.10:FF:000001">
    <property type="entry name" value="Glucanase"/>
    <property type="match status" value="1"/>
</dbReference>
<evidence type="ECO:0000256" key="4">
    <source>
        <dbReference type="ARBA" id="ARBA00022801"/>
    </source>
</evidence>
<dbReference type="GO" id="GO:0030248">
    <property type="term" value="F:cellulose binding"/>
    <property type="evidence" value="ECO:0007669"/>
    <property type="project" value="InterPro"/>
</dbReference>
<accession>A0AAW0GUA4</accession>
<dbReference type="SMART" id="SM00236">
    <property type="entry name" value="fCBD"/>
    <property type="match status" value="1"/>
</dbReference>
<evidence type="ECO:0000313" key="15">
    <source>
        <dbReference type="Proteomes" id="UP001385951"/>
    </source>
</evidence>
<keyword evidence="8" id="KW-0119">Carbohydrate metabolism</keyword>
<dbReference type="CDD" id="cd07999">
    <property type="entry name" value="GH7_CBH_EG"/>
    <property type="match status" value="1"/>
</dbReference>
<dbReference type="EC" id="3.2.1.-" evidence="11"/>
<keyword evidence="5 11" id="KW-0136">Cellulose degradation</keyword>
<dbReference type="Pfam" id="PF00840">
    <property type="entry name" value="Glyco_hydro_7"/>
    <property type="match status" value="1"/>
</dbReference>
<dbReference type="GO" id="GO:0016162">
    <property type="term" value="F:cellulose 1,4-beta-cellobiosidase activity"/>
    <property type="evidence" value="ECO:0007669"/>
    <property type="project" value="UniProtKB-EC"/>
</dbReference>
<evidence type="ECO:0000256" key="6">
    <source>
        <dbReference type="ARBA" id="ARBA00023157"/>
    </source>
</evidence>
<evidence type="ECO:0000256" key="9">
    <source>
        <dbReference type="ARBA" id="ARBA00023295"/>
    </source>
</evidence>
<evidence type="ECO:0000256" key="8">
    <source>
        <dbReference type="ARBA" id="ARBA00023277"/>
    </source>
</evidence>
<dbReference type="InterPro" id="IPR001722">
    <property type="entry name" value="Glyco_hydro_7"/>
</dbReference>
<dbReference type="EMBL" id="JASBNA010000003">
    <property type="protein sequence ID" value="KAK7694008.1"/>
    <property type="molecule type" value="Genomic_DNA"/>
</dbReference>
<feature type="region of interest" description="Disordered" evidence="12">
    <location>
        <begin position="498"/>
        <end position="528"/>
    </location>
</feature>
<keyword evidence="15" id="KW-1185">Reference proteome</keyword>
<feature type="domain" description="CBM1" evidence="13">
    <location>
        <begin position="527"/>
        <end position="568"/>
    </location>
</feature>
<gene>
    <name evidence="14" type="primary">CBH1_2</name>
    <name evidence="14" type="ORF">QCA50_003584</name>
</gene>
<protein>
    <recommendedName>
        <fullName evidence="11">Glucanase</fullName>
        <ecNumber evidence="11">3.2.1.-</ecNumber>
    </recommendedName>
</protein>
<dbReference type="PRINTS" id="PR00734">
    <property type="entry name" value="GLHYDRLASE7"/>
</dbReference>
<evidence type="ECO:0000256" key="5">
    <source>
        <dbReference type="ARBA" id="ARBA00023001"/>
    </source>
</evidence>
<evidence type="ECO:0000256" key="1">
    <source>
        <dbReference type="ARBA" id="ARBA00001641"/>
    </source>
</evidence>
<dbReference type="InterPro" id="IPR035971">
    <property type="entry name" value="CBD_sf"/>
</dbReference>
<keyword evidence="6" id="KW-1015">Disulfide bond</keyword>
<dbReference type="InterPro" id="IPR000254">
    <property type="entry name" value="CBD"/>
</dbReference>
<dbReference type="PROSITE" id="PS51164">
    <property type="entry name" value="CBM1_2"/>
    <property type="match status" value="1"/>
</dbReference>
<organism evidence="14 15">
    <name type="scientific">Cerrena zonata</name>
    <dbReference type="NCBI Taxonomy" id="2478898"/>
    <lineage>
        <taxon>Eukaryota</taxon>
        <taxon>Fungi</taxon>
        <taxon>Dikarya</taxon>
        <taxon>Basidiomycota</taxon>
        <taxon>Agaricomycotina</taxon>
        <taxon>Agaricomycetes</taxon>
        <taxon>Polyporales</taxon>
        <taxon>Cerrenaceae</taxon>
        <taxon>Cerrena</taxon>
    </lineage>
</organism>
<keyword evidence="7" id="KW-0325">Glycoprotein</keyword>
<keyword evidence="9 11" id="KW-0326">Glycosidase</keyword>
<dbReference type="Pfam" id="PF00734">
    <property type="entry name" value="CBM_1"/>
    <property type="match status" value="1"/>
</dbReference>
<evidence type="ECO:0000256" key="3">
    <source>
        <dbReference type="ARBA" id="ARBA00022729"/>
    </source>
</evidence>
<dbReference type="GO" id="GO:0005576">
    <property type="term" value="C:extracellular region"/>
    <property type="evidence" value="ECO:0007669"/>
    <property type="project" value="InterPro"/>
</dbReference>
<feature type="compositionally biased region" description="Low complexity" evidence="12">
    <location>
        <begin position="498"/>
        <end position="523"/>
    </location>
</feature>
<dbReference type="PANTHER" id="PTHR33753:SF2">
    <property type="entry name" value="GLYCOSIDE HYDROLASE FAMILY 7 PROTEIN"/>
    <property type="match status" value="1"/>
</dbReference>
<dbReference type="InterPro" id="IPR037019">
    <property type="entry name" value="Glyco_hydro_7_sf"/>
</dbReference>
<dbReference type="AlphaFoldDB" id="A0AAW0GUA4"/>
<dbReference type="PANTHER" id="PTHR33753">
    <property type="entry name" value="1,4-BETA-D-GLUCAN CELLOBIOHYDROLASE B"/>
    <property type="match status" value="1"/>
</dbReference>
<comment type="similarity">
    <text evidence="2 11">Belongs to the glycosyl hydrolase 7 (cellulase C) family.</text>
</comment>
<proteinExistence type="inferred from homology"/>
<keyword evidence="3" id="KW-0732">Signal</keyword>
<reference evidence="14 15" key="1">
    <citation type="submission" date="2022-09" db="EMBL/GenBank/DDBJ databases">
        <authorList>
            <person name="Palmer J.M."/>
        </authorList>
    </citation>
    <scope>NUCLEOTIDE SEQUENCE [LARGE SCALE GENOMIC DNA]</scope>
    <source>
        <strain evidence="14 15">DSM 7382</strain>
    </source>
</reference>
<keyword evidence="10 11" id="KW-0624">Polysaccharide degradation</keyword>
<evidence type="ECO:0000256" key="12">
    <source>
        <dbReference type="SAM" id="MobiDB-lite"/>
    </source>
</evidence>
<evidence type="ECO:0000256" key="7">
    <source>
        <dbReference type="ARBA" id="ARBA00023180"/>
    </source>
</evidence>